<accession>A0AA37H1U4</accession>
<comment type="caution">
    <text evidence="1">The sequence shown here is derived from an EMBL/GenBank/DDBJ whole genome shotgun (WGS) entry which is preliminary data.</text>
</comment>
<sequence length="98" mass="10578">MGTSHSFEHNGLGYSWSLSGMGMSTGTLYFKDAAGNLLARWRKMGALGGGSTPVFEVFVPPQSVDMDMLVVTGLASIEYWIKYKKDSYKAVGEAFGAI</sequence>
<dbReference type="Proteomes" id="UP001055172">
    <property type="component" value="Unassembled WGS sequence"/>
</dbReference>
<dbReference type="AlphaFoldDB" id="A0AA37H1U4"/>
<organism evidence="1 2">
    <name type="scientific">Colletotrichum liriopes</name>
    <dbReference type="NCBI Taxonomy" id="708192"/>
    <lineage>
        <taxon>Eukaryota</taxon>
        <taxon>Fungi</taxon>
        <taxon>Dikarya</taxon>
        <taxon>Ascomycota</taxon>
        <taxon>Pezizomycotina</taxon>
        <taxon>Sordariomycetes</taxon>
        <taxon>Hypocreomycetidae</taxon>
        <taxon>Glomerellales</taxon>
        <taxon>Glomerellaceae</taxon>
        <taxon>Colletotrichum</taxon>
        <taxon>Colletotrichum spaethianum species complex</taxon>
    </lineage>
</organism>
<evidence type="ECO:0000313" key="1">
    <source>
        <dbReference type="EMBL" id="GJC90949.1"/>
    </source>
</evidence>
<proteinExistence type="predicted"/>
<reference evidence="1 2" key="1">
    <citation type="submission" date="2021-07" db="EMBL/GenBank/DDBJ databases">
        <title>Genome data of Colletotrichum spaethianum.</title>
        <authorList>
            <person name="Utami Y.D."/>
            <person name="Hiruma K."/>
        </authorList>
    </citation>
    <scope>NUCLEOTIDE SEQUENCE [LARGE SCALE GENOMIC DNA]</scope>
    <source>
        <strain evidence="1 2">MAFF 242679</strain>
    </source>
</reference>
<name>A0AA37H1U4_9PEZI</name>
<keyword evidence="2" id="KW-1185">Reference proteome</keyword>
<dbReference type="EMBL" id="BPPX01000063">
    <property type="protein sequence ID" value="GJC90949.1"/>
    <property type="molecule type" value="Genomic_DNA"/>
</dbReference>
<evidence type="ECO:0000313" key="2">
    <source>
        <dbReference type="Proteomes" id="UP001055172"/>
    </source>
</evidence>
<gene>
    <name evidence="1" type="ORF">ColLi_13787</name>
</gene>
<protein>
    <submittedName>
        <fullName evidence="1">Uncharacterized protein</fullName>
    </submittedName>
</protein>